<dbReference type="InterPro" id="IPR008613">
    <property type="entry name" value="Excalibur_Ca-bd_domain"/>
</dbReference>
<evidence type="ECO:0000256" key="1">
    <source>
        <dbReference type="SAM" id="SignalP"/>
    </source>
</evidence>
<dbReference type="PANTHER" id="PTHR24094:SF15">
    <property type="entry name" value="AMP-DEPENDENT SYNTHETASE_LIGASE DOMAIN-CONTAINING PROTEIN-RELATED"/>
    <property type="match status" value="1"/>
</dbReference>
<dbReference type="RefSeq" id="WP_289454336.1">
    <property type="nucleotide sequence ID" value="NZ_JAUCGQ010000001.1"/>
</dbReference>
<dbReference type="SMART" id="SM00894">
    <property type="entry name" value="Excalibur"/>
    <property type="match status" value="1"/>
</dbReference>
<comment type="caution">
    <text evidence="3">The sequence shown here is derived from an EMBL/GenBank/DDBJ whole genome shotgun (WGS) entry which is preliminary data.</text>
</comment>
<evidence type="ECO:0000259" key="2">
    <source>
        <dbReference type="SMART" id="SM00894"/>
    </source>
</evidence>
<reference evidence="3 4" key="1">
    <citation type="submission" date="2023-06" db="EMBL/GenBank/DDBJ databases">
        <title>Cellulomonas sp. MW4 Whole genome sequence.</title>
        <authorList>
            <person name="Park S."/>
        </authorList>
    </citation>
    <scope>NUCLEOTIDE SEQUENCE [LARGE SCALE GENOMIC DNA]</scope>
    <source>
        <strain evidence="3 4">MW4</strain>
    </source>
</reference>
<feature type="domain" description="Excalibur calcium-binding" evidence="2">
    <location>
        <begin position="239"/>
        <end position="276"/>
    </location>
</feature>
<gene>
    <name evidence="3" type="ORF">QRT04_06435</name>
</gene>
<sequence length="276" mass="29488">MRLRPVAAAVALSVAGTLLVASPSQAASRVSALTLLDQLKVSAESSSGYARTKFGGWVDANHDGQDTRAEVLISESRSTVTFTSSTHRTVKTGRWVSGYDRKTFTAASKLDIDHMVPLAEAWGSGAKTWSASTRKAYANDLGYASSLVAVSAASNRSKSDRDPARWLPPSKAYRCAYVSSWVAVKWRWSLNVDKAEKAAATATLKGCSTSSRLVAKPAKATIVRAATSSTAPPSRLDPRFATCTAATAAGYGPYVQGRDPEYAWYIDRDHDGVVCE</sequence>
<accession>A0ABT7SEE6</accession>
<keyword evidence="1" id="KW-0732">Signal</keyword>
<dbReference type="Pfam" id="PF05901">
    <property type="entry name" value="Excalibur"/>
    <property type="match status" value="1"/>
</dbReference>
<proteinExistence type="predicted"/>
<organism evidence="3 4">
    <name type="scientific">Cellulomonas alba</name>
    <dbReference type="NCBI Taxonomy" id="3053467"/>
    <lineage>
        <taxon>Bacteria</taxon>
        <taxon>Bacillati</taxon>
        <taxon>Actinomycetota</taxon>
        <taxon>Actinomycetes</taxon>
        <taxon>Micrococcales</taxon>
        <taxon>Cellulomonadaceae</taxon>
        <taxon>Cellulomonas</taxon>
    </lineage>
</organism>
<protein>
    <submittedName>
        <fullName evidence="3">Excalibur calcium-binding domain-containing protein</fullName>
    </submittedName>
</protein>
<feature type="chain" id="PRO_5047217319" evidence="1">
    <location>
        <begin position="27"/>
        <end position="276"/>
    </location>
</feature>
<name>A0ABT7SEE6_9CELL</name>
<dbReference type="InterPro" id="IPR011089">
    <property type="entry name" value="GmrSD_C"/>
</dbReference>
<evidence type="ECO:0000313" key="3">
    <source>
        <dbReference type="EMBL" id="MDM7854563.1"/>
    </source>
</evidence>
<dbReference type="PANTHER" id="PTHR24094">
    <property type="entry name" value="SECRETED PROTEIN"/>
    <property type="match status" value="1"/>
</dbReference>
<feature type="signal peptide" evidence="1">
    <location>
        <begin position="1"/>
        <end position="26"/>
    </location>
</feature>
<dbReference type="EMBL" id="JAUCGQ010000001">
    <property type="protein sequence ID" value="MDM7854563.1"/>
    <property type="molecule type" value="Genomic_DNA"/>
</dbReference>
<dbReference type="Pfam" id="PF07510">
    <property type="entry name" value="GmrSD_C"/>
    <property type="match status" value="1"/>
</dbReference>
<dbReference type="Proteomes" id="UP001529338">
    <property type="component" value="Unassembled WGS sequence"/>
</dbReference>
<keyword evidence="4" id="KW-1185">Reference proteome</keyword>
<evidence type="ECO:0000313" key="4">
    <source>
        <dbReference type="Proteomes" id="UP001529338"/>
    </source>
</evidence>